<dbReference type="Proteomes" id="UP000316958">
    <property type="component" value="Unassembled WGS sequence"/>
</dbReference>
<sequence length="267" mass="29044">MSEKVVLIVGATGGIGATLARKLAVNGHKLVLVARNADNLSNLASELGCPSLIVPTDITNPTQVETLMEKIVSHYGRLDVLVNAAGAGVMKQYNKITPEDLDKMLDLNLKGSFYTCQAAANVMKENKYGHICNVVGILGKHSMAMAAAYCASKYGVVGFSKCLADELKRYGIKMTLFYFGGVDTPFWDQVSLKVDRTKMLTAQTAADAIYFAMNAEPQAVPMEINIQPISYQLSVISYQLSVISYQLSVISYQLSVISYQLSVISYQ</sequence>
<keyword evidence="2" id="KW-0560">Oxidoreductase</keyword>
<dbReference type="CDD" id="cd05233">
    <property type="entry name" value="SDR_c"/>
    <property type="match status" value="1"/>
</dbReference>
<gene>
    <name evidence="4" type="ORF">EWV57_01030</name>
</gene>
<dbReference type="EMBL" id="SFBE01000018">
    <property type="protein sequence ID" value="TRU54681.1"/>
    <property type="molecule type" value="Genomic_DNA"/>
</dbReference>
<dbReference type="PANTHER" id="PTHR44196:SF1">
    <property type="entry name" value="DEHYDROGENASE_REDUCTASE SDR FAMILY MEMBER 7B"/>
    <property type="match status" value="1"/>
</dbReference>
<dbReference type="PRINTS" id="PR00080">
    <property type="entry name" value="SDRFAMILY"/>
</dbReference>
<name>A0A552G6T4_MICAE</name>
<dbReference type="GO" id="GO:0016020">
    <property type="term" value="C:membrane"/>
    <property type="evidence" value="ECO:0007669"/>
    <property type="project" value="TreeGrafter"/>
</dbReference>
<organism evidence="4 5">
    <name type="scientific">Microcystis aeruginosa Ma_QC_Ch_20071001_S25D</name>
    <dbReference type="NCBI Taxonomy" id="2486250"/>
    <lineage>
        <taxon>Bacteria</taxon>
        <taxon>Bacillati</taxon>
        <taxon>Cyanobacteriota</taxon>
        <taxon>Cyanophyceae</taxon>
        <taxon>Oscillatoriophycideae</taxon>
        <taxon>Chroococcales</taxon>
        <taxon>Microcystaceae</taxon>
        <taxon>Microcystis</taxon>
    </lineage>
</organism>
<protein>
    <submittedName>
        <fullName evidence="4">SDR family oxidoreductase</fullName>
    </submittedName>
</protein>
<dbReference type="InterPro" id="IPR036291">
    <property type="entry name" value="NAD(P)-bd_dom_sf"/>
</dbReference>
<comment type="similarity">
    <text evidence="1 3">Belongs to the short-chain dehydrogenases/reductases (SDR) family.</text>
</comment>
<dbReference type="InterPro" id="IPR002347">
    <property type="entry name" value="SDR_fam"/>
</dbReference>
<evidence type="ECO:0000313" key="4">
    <source>
        <dbReference type="EMBL" id="TRU54681.1"/>
    </source>
</evidence>
<reference evidence="4 5" key="1">
    <citation type="submission" date="2019-01" db="EMBL/GenBank/DDBJ databases">
        <title>Coherence of Microcystis species and biogeography revealed through population genomics.</title>
        <authorList>
            <person name="Perez-Carrascal O.M."/>
            <person name="Terrat Y."/>
            <person name="Giani A."/>
            <person name="Fortin N."/>
            <person name="Tromas N."/>
            <person name="Shapiro B.J."/>
        </authorList>
    </citation>
    <scope>NUCLEOTIDE SEQUENCE [LARGE SCALE GENOMIC DNA]</scope>
    <source>
        <strain evidence="4">Ma_QC_Ch_20071001_S25D</strain>
    </source>
</reference>
<proteinExistence type="inferred from homology"/>
<dbReference type="Gene3D" id="3.40.50.720">
    <property type="entry name" value="NAD(P)-binding Rossmann-like Domain"/>
    <property type="match status" value="1"/>
</dbReference>
<accession>A0A552G6T4</accession>
<dbReference type="SUPFAM" id="SSF51735">
    <property type="entry name" value="NAD(P)-binding Rossmann-fold domains"/>
    <property type="match status" value="1"/>
</dbReference>
<dbReference type="GO" id="GO:0016491">
    <property type="term" value="F:oxidoreductase activity"/>
    <property type="evidence" value="ECO:0007669"/>
    <property type="project" value="UniProtKB-KW"/>
</dbReference>
<evidence type="ECO:0000256" key="3">
    <source>
        <dbReference type="RuleBase" id="RU000363"/>
    </source>
</evidence>
<evidence type="ECO:0000256" key="2">
    <source>
        <dbReference type="ARBA" id="ARBA00023002"/>
    </source>
</evidence>
<dbReference type="Pfam" id="PF00106">
    <property type="entry name" value="adh_short"/>
    <property type="match status" value="1"/>
</dbReference>
<evidence type="ECO:0000256" key="1">
    <source>
        <dbReference type="ARBA" id="ARBA00006484"/>
    </source>
</evidence>
<dbReference type="AlphaFoldDB" id="A0A552G6T4"/>
<dbReference type="PRINTS" id="PR00081">
    <property type="entry name" value="GDHRDH"/>
</dbReference>
<comment type="caution">
    <text evidence="4">The sequence shown here is derived from an EMBL/GenBank/DDBJ whole genome shotgun (WGS) entry which is preliminary data.</text>
</comment>
<evidence type="ECO:0000313" key="5">
    <source>
        <dbReference type="Proteomes" id="UP000316958"/>
    </source>
</evidence>
<dbReference type="PANTHER" id="PTHR44196">
    <property type="entry name" value="DEHYDROGENASE/REDUCTASE SDR FAMILY MEMBER 7B"/>
    <property type="match status" value="1"/>
</dbReference>